<evidence type="ECO:0008006" key="3">
    <source>
        <dbReference type="Google" id="ProtNLM"/>
    </source>
</evidence>
<sequence>MIGLMVAPAWNVGFVCRPVSGSTHCIGHNKIAIGGENMTAISQCRGVNQHIFAGFNQAGNVKHLSGGQVIAAVVQRACQDNLAHA</sequence>
<evidence type="ECO:0000313" key="2">
    <source>
        <dbReference type="Proteomes" id="UP000038647"/>
    </source>
</evidence>
<dbReference type="Proteomes" id="UP000038647">
    <property type="component" value="Unassembled WGS sequence"/>
</dbReference>
<reference evidence="1 2" key="1">
    <citation type="submission" date="2015-03" db="EMBL/GenBank/DDBJ databases">
        <authorList>
            <consortium name="Pathogen Informatics"/>
            <person name="Murphy D."/>
        </authorList>
    </citation>
    <scope>NUCLEOTIDE SEQUENCE [LARGE SCALE GENOMIC DNA]</scope>
    <source>
        <strain evidence="1 2">IP08791</strain>
    </source>
</reference>
<name>A0ABM9SWH8_YERAL</name>
<proteinExistence type="predicted"/>
<organism evidence="1 2">
    <name type="scientific">Yersinia aldovae</name>
    <dbReference type="NCBI Taxonomy" id="29483"/>
    <lineage>
        <taxon>Bacteria</taxon>
        <taxon>Pseudomonadati</taxon>
        <taxon>Pseudomonadota</taxon>
        <taxon>Gammaproteobacteria</taxon>
        <taxon>Enterobacterales</taxon>
        <taxon>Yersiniaceae</taxon>
        <taxon>Yersinia</taxon>
    </lineage>
</organism>
<evidence type="ECO:0000313" key="1">
    <source>
        <dbReference type="EMBL" id="CNL39171.1"/>
    </source>
</evidence>
<accession>A0ABM9SWH8</accession>
<gene>
    <name evidence="1" type="ORF">ERS137966_03096</name>
</gene>
<dbReference type="EMBL" id="CQEH01000015">
    <property type="protein sequence ID" value="CNL39171.1"/>
    <property type="molecule type" value="Genomic_DNA"/>
</dbReference>
<keyword evidence="2" id="KW-1185">Reference proteome</keyword>
<protein>
    <recommendedName>
        <fullName evidence="3">Lipoprotein</fullName>
    </recommendedName>
</protein>
<comment type="caution">
    <text evidence="1">The sequence shown here is derived from an EMBL/GenBank/DDBJ whole genome shotgun (WGS) entry which is preliminary data.</text>
</comment>